<keyword evidence="3" id="KW-0813">Transport</keyword>
<proteinExistence type="inferred from homology"/>
<evidence type="ECO:0000256" key="2">
    <source>
        <dbReference type="ARBA" id="ARBA00007998"/>
    </source>
</evidence>
<dbReference type="Gene3D" id="1.20.1740.10">
    <property type="entry name" value="Amino acid/polyamine transporter I"/>
    <property type="match status" value="1"/>
</dbReference>
<dbReference type="PANTHER" id="PTHR34975:SF2">
    <property type="entry name" value="SPORE GERMINATION PROTEIN A2"/>
    <property type="match status" value="1"/>
</dbReference>
<keyword evidence="6 8" id="KW-1133">Transmembrane helix</keyword>
<evidence type="ECO:0000256" key="8">
    <source>
        <dbReference type="SAM" id="Phobius"/>
    </source>
</evidence>
<accession>A0ABW4ZWW5</accession>
<dbReference type="RefSeq" id="WP_386045976.1">
    <property type="nucleotide sequence ID" value="NZ_JBHUIO010000005.1"/>
</dbReference>
<evidence type="ECO:0000256" key="7">
    <source>
        <dbReference type="ARBA" id="ARBA00023136"/>
    </source>
</evidence>
<dbReference type="InterPro" id="IPR004761">
    <property type="entry name" value="Spore_GerAB"/>
</dbReference>
<feature type="transmembrane region" description="Helical" evidence="8">
    <location>
        <begin position="195"/>
        <end position="216"/>
    </location>
</feature>
<dbReference type="Pfam" id="PF03845">
    <property type="entry name" value="Spore_permease"/>
    <property type="match status" value="1"/>
</dbReference>
<keyword evidence="4" id="KW-0309">Germination</keyword>
<comment type="subcellular location">
    <subcellularLocation>
        <location evidence="1">Membrane</location>
        <topology evidence="1">Multi-pass membrane protein</topology>
    </subcellularLocation>
</comment>
<feature type="transmembrane region" description="Helical" evidence="8">
    <location>
        <begin position="228"/>
        <end position="248"/>
    </location>
</feature>
<dbReference type="EMBL" id="JBHUIO010000005">
    <property type="protein sequence ID" value="MFD2170223.1"/>
    <property type="molecule type" value="Genomic_DNA"/>
</dbReference>
<reference evidence="10" key="1">
    <citation type="journal article" date="2019" name="Int. J. Syst. Evol. Microbiol.">
        <title>The Global Catalogue of Microorganisms (GCM) 10K type strain sequencing project: providing services to taxonomists for standard genome sequencing and annotation.</title>
        <authorList>
            <consortium name="The Broad Institute Genomics Platform"/>
            <consortium name="The Broad Institute Genome Sequencing Center for Infectious Disease"/>
            <person name="Wu L."/>
            <person name="Ma J."/>
        </authorList>
    </citation>
    <scope>NUCLEOTIDE SEQUENCE [LARGE SCALE GENOMIC DNA]</scope>
    <source>
        <strain evidence="10">CGMCC 1.13574</strain>
    </source>
</reference>
<feature type="transmembrane region" description="Helical" evidence="8">
    <location>
        <begin position="129"/>
        <end position="147"/>
    </location>
</feature>
<dbReference type="PANTHER" id="PTHR34975">
    <property type="entry name" value="SPORE GERMINATION PROTEIN A2"/>
    <property type="match status" value="1"/>
</dbReference>
<evidence type="ECO:0000313" key="9">
    <source>
        <dbReference type="EMBL" id="MFD2170223.1"/>
    </source>
</evidence>
<feature type="transmembrane region" description="Helical" evidence="8">
    <location>
        <begin position="91"/>
        <end position="109"/>
    </location>
</feature>
<dbReference type="Proteomes" id="UP001597343">
    <property type="component" value="Unassembled WGS sequence"/>
</dbReference>
<evidence type="ECO:0000256" key="4">
    <source>
        <dbReference type="ARBA" id="ARBA00022544"/>
    </source>
</evidence>
<organism evidence="9 10">
    <name type="scientific">Tumebacillus lipolyticus</name>
    <dbReference type="NCBI Taxonomy" id="1280370"/>
    <lineage>
        <taxon>Bacteria</taxon>
        <taxon>Bacillati</taxon>
        <taxon>Bacillota</taxon>
        <taxon>Bacilli</taxon>
        <taxon>Bacillales</taxon>
        <taxon>Alicyclobacillaceae</taxon>
        <taxon>Tumebacillus</taxon>
    </lineage>
</organism>
<sequence length="382" mass="43280">MKKEPVTSAKFYALNSIDFTQTMFFVQSVQIGIALFSLPRLVSEEAGHSGWIAILIAGSITQLSVLILFVLARRFQDQDVYGIINRLFGRWVGNLLGFCFALYCILIAADVSRSYIEVVQQWLFPVSSKALFFLLLLMPITYCALGGARVLGRFAVLTFFATAWMVLFLIVPLQEIHTDYYQPVFEFEWSGLMRATYKVSASMVGFELMLAIYPFIQNKKKALLATSIGIWSTTLLYLVVVLIAVGFYSQDQIKNIVSPTLTLFKIITLPLAERIEHFGISTWSFLIVSTAATYLWAAGRFVTQLKRWNPAFSTLIFVPLLFLLGVYPRDMQMLTKFEEIGAMIGCVVSLFFPLFLLLVAILFRKRAERRQQEEDSKGVEAS</sequence>
<gene>
    <name evidence="9" type="ORF">ACFSOY_09455</name>
</gene>
<feature type="transmembrane region" description="Helical" evidence="8">
    <location>
        <begin position="12"/>
        <end position="38"/>
    </location>
</feature>
<name>A0ABW4ZWW5_9BACL</name>
<protein>
    <submittedName>
        <fullName evidence="9">GerAB/ArcD/ProY family transporter</fullName>
    </submittedName>
</protein>
<comment type="similarity">
    <text evidence="2">Belongs to the amino acid-polyamine-organocation (APC) superfamily. Spore germination protein (SGP) (TC 2.A.3.9) family.</text>
</comment>
<keyword evidence="10" id="KW-1185">Reference proteome</keyword>
<evidence type="ECO:0000256" key="3">
    <source>
        <dbReference type="ARBA" id="ARBA00022448"/>
    </source>
</evidence>
<feature type="transmembrane region" description="Helical" evidence="8">
    <location>
        <begin position="50"/>
        <end position="71"/>
    </location>
</feature>
<keyword evidence="5 8" id="KW-0812">Transmembrane</keyword>
<feature type="transmembrane region" description="Helical" evidence="8">
    <location>
        <begin position="340"/>
        <end position="363"/>
    </location>
</feature>
<evidence type="ECO:0000256" key="6">
    <source>
        <dbReference type="ARBA" id="ARBA00022989"/>
    </source>
</evidence>
<feature type="transmembrane region" description="Helical" evidence="8">
    <location>
        <begin position="154"/>
        <end position="175"/>
    </location>
</feature>
<evidence type="ECO:0000313" key="10">
    <source>
        <dbReference type="Proteomes" id="UP001597343"/>
    </source>
</evidence>
<feature type="transmembrane region" description="Helical" evidence="8">
    <location>
        <begin position="309"/>
        <end position="328"/>
    </location>
</feature>
<evidence type="ECO:0000256" key="5">
    <source>
        <dbReference type="ARBA" id="ARBA00022692"/>
    </source>
</evidence>
<keyword evidence="7 8" id="KW-0472">Membrane</keyword>
<comment type="caution">
    <text evidence="9">The sequence shown here is derived from an EMBL/GenBank/DDBJ whole genome shotgun (WGS) entry which is preliminary data.</text>
</comment>
<feature type="transmembrane region" description="Helical" evidence="8">
    <location>
        <begin position="278"/>
        <end position="297"/>
    </location>
</feature>
<evidence type="ECO:0000256" key="1">
    <source>
        <dbReference type="ARBA" id="ARBA00004141"/>
    </source>
</evidence>
<dbReference type="NCBIfam" id="TIGR00912">
    <property type="entry name" value="2A0309"/>
    <property type="match status" value="1"/>
</dbReference>